<protein>
    <submittedName>
        <fullName evidence="3">Alpha/beta fold hydrolase</fullName>
    </submittedName>
</protein>
<dbReference type="EMBL" id="CP059399">
    <property type="protein sequence ID" value="QLY29065.1"/>
    <property type="molecule type" value="Genomic_DNA"/>
</dbReference>
<dbReference type="AlphaFoldDB" id="A0A7D6ZM87"/>
<evidence type="ECO:0000313" key="3">
    <source>
        <dbReference type="EMBL" id="QLY29065.1"/>
    </source>
</evidence>
<dbReference type="InterPro" id="IPR029058">
    <property type="entry name" value="AB_hydrolase_fold"/>
</dbReference>
<keyword evidence="1 3" id="KW-0378">Hydrolase</keyword>
<dbReference type="InterPro" id="IPR000073">
    <property type="entry name" value="AB_hydrolase_1"/>
</dbReference>
<reference evidence="3 4" key="1">
    <citation type="submission" date="2020-07" db="EMBL/GenBank/DDBJ databases">
        <authorList>
            <person name="Zhuang K."/>
            <person name="Ran Y."/>
        </authorList>
    </citation>
    <scope>NUCLEOTIDE SEQUENCE [LARGE SCALE GENOMIC DNA]</scope>
    <source>
        <strain evidence="3 4">WCH-YHL-001</strain>
    </source>
</reference>
<gene>
    <name evidence="3" type="ORF">H0264_27675</name>
</gene>
<dbReference type="PANTHER" id="PTHR43798">
    <property type="entry name" value="MONOACYLGLYCEROL LIPASE"/>
    <property type="match status" value="1"/>
</dbReference>
<proteinExistence type="predicted"/>
<evidence type="ECO:0000259" key="2">
    <source>
        <dbReference type="Pfam" id="PF12697"/>
    </source>
</evidence>
<accession>A0A7D6ZM87</accession>
<sequence>MATIGKWKNEAAREAYLEGYAALAERWPAGVESSTADVVTSHGKTHVRQAGSGAGTPLVLIHPLGGNGLCWYPIIEQLSRDRTVYALDTIGAPGLSEQTAPITSAADYAVWIEEVLAALTIDRAHVFGYSDGAWRASMAGVHGSTRLASLTLIEPGAGIIRPPWGLLLKMIRFGMNPSPEKLRRFSAYLTPGLEPSPEEIALSMAALDYKAPALWPKPLKDAELRAITTPTLVIYGAESVLLPDPGAAEKRILGNIPDVEFQLVPSVGHGLLFQDSHREAVVRRVLDFLARHDTAAVVRD</sequence>
<feature type="domain" description="AB hydrolase-1" evidence="2">
    <location>
        <begin position="58"/>
        <end position="283"/>
    </location>
</feature>
<dbReference type="GO" id="GO:0016787">
    <property type="term" value="F:hydrolase activity"/>
    <property type="evidence" value="ECO:0007669"/>
    <property type="project" value="UniProtKB-KW"/>
</dbReference>
<evidence type="ECO:0000313" key="4">
    <source>
        <dbReference type="Proteomes" id="UP000515512"/>
    </source>
</evidence>
<name>A0A7D6ZM87_9NOCA</name>
<dbReference type="GO" id="GO:0016020">
    <property type="term" value="C:membrane"/>
    <property type="evidence" value="ECO:0007669"/>
    <property type="project" value="TreeGrafter"/>
</dbReference>
<dbReference type="SUPFAM" id="SSF53474">
    <property type="entry name" value="alpha/beta-Hydrolases"/>
    <property type="match status" value="1"/>
</dbReference>
<dbReference type="Gene3D" id="3.40.50.1820">
    <property type="entry name" value="alpha/beta hydrolase"/>
    <property type="match status" value="1"/>
</dbReference>
<dbReference type="KEGG" id="nhu:H0264_27675"/>
<keyword evidence="4" id="KW-1185">Reference proteome</keyword>
<dbReference type="Pfam" id="PF12697">
    <property type="entry name" value="Abhydrolase_6"/>
    <property type="match status" value="1"/>
</dbReference>
<dbReference type="RefSeq" id="WP_181580271.1">
    <property type="nucleotide sequence ID" value="NZ_CP059399.1"/>
</dbReference>
<dbReference type="InterPro" id="IPR050266">
    <property type="entry name" value="AB_hydrolase_sf"/>
</dbReference>
<organism evidence="3 4">
    <name type="scientific">Nocardia huaxiensis</name>
    <dbReference type="NCBI Taxonomy" id="2755382"/>
    <lineage>
        <taxon>Bacteria</taxon>
        <taxon>Bacillati</taxon>
        <taxon>Actinomycetota</taxon>
        <taxon>Actinomycetes</taxon>
        <taxon>Mycobacteriales</taxon>
        <taxon>Nocardiaceae</taxon>
        <taxon>Nocardia</taxon>
    </lineage>
</organism>
<evidence type="ECO:0000256" key="1">
    <source>
        <dbReference type="ARBA" id="ARBA00022801"/>
    </source>
</evidence>
<dbReference type="Proteomes" id="UP000515512">
    <property type="component" value="Chromosome"/>
</dbReference>
<dbReference type="PANTHER" id="PTHR43798:SF31">
    <property type="entry name" value="AB HYDROLASE SUPERFAMILY PROTEIN YCLE"/>
    <property type="match status" value="1"/>
</dbReference>